<protein>
    <recommendedName>
        <fullName evidence="1">Novel STAND NTPase 3 domain-containing protein</fullName>
    </recommendedName>
</protein>
<dbReference type="InterPro" id="IPR027417">
    <property type="entry name" value="P-loop_NTPase"/>
</dbReference>
<dbReference type="SUPFAM" id="SSF52540">
    <property type="entry name" value="P-loop containing nucleoside triphosphate hydrolases"/>
    <property type="match status" value="1"/>
</dbReference>
<proteinExistence type="predicted"/>
<dbReference type="InterPro" id="IPR049050">
    <property type="entry name" value="nSTAND3"/>
</dbReference>
<organism evidence="2">
    <name type="scientific">Methylobacterium bullatum</name>
    <dbReference type="NCBI Taxonomy" id="570505"/>
    <lineage>
        <taxon>Bacteria</taxon>
        <taxon>Pseudomonadati</taxon>
        <taxon>Pseudomonadota</taxon>
        <taxon>Alphaproteobacteria</taxon>
        <taxon>Hyphomicrobiales</taxon>
        <taxon>Methylobacteriaceae</taxon>
        <taxon>Methylobacterium</taxon>
    </lineage>
</organism>
<dbReference type="AlphaFoldDB" id="A0A679IY50"/>
<accession>A0A679IY50</accession>
<dbReference type="Pfam" id="PF20720">
    <property type="entry name" value="nSTAND3"/>
    <property type="match status" value="1"/>
</dbReference>
<evidence type="ECO:0000313" key="2">
    <source>
        <dbReference type="EMBL" id="CAA2100548.1"/>
    </source>
</evidence>
<feature type="domain" description="Novel STAND NTPase 3" evidence="1">
    <location>
        <begin position="182"/>
        <end position="336"/>
    </location>
</feature>
<sequence length="736" mass="80992">MGFDLRLLGWKAFQDLCATVSAEVLERPVQTFLPTRDGGRDGAFLGTWRPGGGAVRAKSTIQCKFSEQPGAKLSLSKLSSELKKAATLAKNGLAEDYVILTNAGVTGLSDERICRAFEGAGVQTCQVFDGDWILRQIRERPRLRMMVPRVYGLLDLAGVIVGPAYDQARAIISSMGHDLGAFVPTASHRKAVEALGAHGFVLLVGDPATGKSTIGATLALGALDGGCTGAIRISSPDLLHLWRPAERQFLWVDDAFGPTQYEPARVQRWNAELPLLKAAVRDGAKVVFTTRNYIWERARQHLKLSAFALLSESQVVVDVQELTSDERAQILYNHVRNGGQSREMRRRLKPHLARLASNPALTPEIARRLGDPFITARLPIAAPALDAFVNHPVEFLKEVITNLGDAGRAALALVFMHPASGLPSPIQRGETLETVTRLTGVESAEIARELQAMNGSLTLLVPGPDSDRWVFRHPTIGDAFADIVANSQELVELYVAGARLERLMVEVTCGPHKPTGAKVRVPEHLYRNVIERMSAEAFDDIQKGFLVSRCDARFVAAFADRRPEVLRLSPGTPMQGHSNTRVLSILAHFGLLSEAKLAEVFAKIEEFTIVEMDTGLFNDEEVRRLVTDEQFTDLETRFRATWLDDLDDTVRNWRYNWFSSDPLGLAQSFKEDLSRLERLFCTTSNASAFIKAHDALDDWIAELEEEQPEQTLSTIGPVAAVEPGEGSTGIFEDIDA</sequence>
<reference evidence="2" key="1">
    <citation type="submission" date="2019-12" db="EMBL/GenBank/DDBJ databases">
        <authorList>
            <person name="Cremers G."/>
        </authorList>
    </citation>
    <scope>NUCLEOTIDE SEQUENCE</scope>
    <source>
        <strain evidence="2">Mbul1</strain>
    </source>
</reference>
<dbReference type="EMBL" id="LR743504">
    <property type="protein sequence ID" value="CAA2100548.1"/>
    <property type="molecule type" value="Genomic_DNA"/>
</dbReference>
<name>A0A679IY50_9HYPH</name>
<gene>
    <name evidence="2" type="ORF">MBUL_00727</name>
</gene>
<evidence type="ECO:0000259" key="1">
    <source>
        <dbReference type="Pfam" id="PF20720"/>
    </source>
</evidence>